<dbReference type="SUPFAM" id="SSF56496">
    <property type="entry name" value="Fibrinogen C-terminal domain-like"/>
    <property type="match status" value="2"/>
</dbReference>
<keyword evidence="4" id="KW-1185">Reference proteome</keyword>
<dbReference type="InterPro" id="IPR014716">
    <property type="entry name" value="Fibrinogen_a/b/g_C_1"/>
</dbReference>
<dbReference type="Proteomes" id="UP000075886">
    <property type="component" value="Unassembled WGS sequence"/>
</dbReference>
<feature type="domain" description="Fibrinogen C-terminal" evidence="2">
    <location>
        <begin position="318"/>
        <end position="450"/>
    </location>
</feature>
<evidence type="ECO:0000313" key="4">
    <source>
        <dbReference type="Proteomes" id="UP000075886"/>
    </source>
</evidence>
<dbReference type="AlphaFoldDB" id="A0A182QB02"/>
<evidence type="ECO:0000256" key="1">
    <source>
        <dbReference type="SAM" id="SignalP"/>
    </source>
</evidence>
<dbReference type="InterPro" id="IPR036056">
    <property type="entry name" value="Fibrinogen-like_C"/>
</dbReference>
<dbReference type="InterPro" id="IPR050373">
    <property type="entry name" value="Fibrinogen_C-term_domain"/>
</dbReference>
<dbReference type="PROSITE" id="PS51406">
    <property type="entry name" value="FIBRINOGEN_C_2"/>
    <property type="match status" value="2"/>
</dbReference>
<feature type="chain" id="PRO_5008132555" description="Fibrinogen C-terminal domain-containing protein" evidence="1">
    <location>
        <begin position="22"/>
        <end position="450"/>
    </location>
</feature>
<feature type="signal peptide" evidence="1">
    <location>
        <begin position="1"/>
        <end position="21"/>
    </location>
</feature>
<dbReference type="Gene3D" id="3.90.215.10">
    <property type="entry name" value="Gamma Fibrinogen, chain A, domain 1"/>
    <property type="match status" value="2"/>
</dbReference>
<accession>A0A182QB02</accession>
<reference evidence="4" key="1">
    <citation type="submission" date="2014-01" db="EMBL/GenBank/DDBJ databases">
        <title>The Genome Sequence of Anopheles farauti FAR1 (V2).</title>
        <authorList>
            <consortium name="The Broad Institute Genomics Platform"/>
            <person name="Neafsey D.E."/>
            <person name="Besansky N."/>
            <person name="Howell P."/>
            <person name="Walton C."/>
            <person name="Young S.K."/>
            <person name="Zeng Q."/>
            <person name="Gargeya S."/>
            <person name="Fitzgerald M."/>
            <person name="Haas B."/>
            <person name="Abouelleil A."/>
            <person name="Allen A.W."/>
            <person name="Alvarado L."/>
            <person name="Arachchi H.M."/>
            <person name="Berlin A.M."/>
            <person name="Chapman S.B."/>
            <person name="Gainer-Dewar J."/>
            <person name="Goldberg J."/>
            <person name="Griggs A."/>
            <person name="Gujja S."/>
            <person name="Hansen M."/>
            <person name="Howarth C."/>
            <person name="Imamovic A."/>
            <person name="Ireland A."/>
            <person name="Larimer J."/>
            <person name="McCowan C."/>
            <person name="Murphy C."/>
            <person name="Pearson M."/>
            <person name="Poon T.W."/>
            <person name="Priest M."/>
            <person name="Roberts A."/>
            <person name="Saif S."/>
            <person name="Shea T."/>
            <person name="Sisk P."/>
            <person name="Sykes S."/>
            <person name="Wortman J."/>
            <person name="Nusbaum C."/>
            <person name="Birren B."/>
        </authorList>
    </citation>
    <scope>NUCLEOTIDE SEQUENCE [LARGE SCALE GENOMIC DNA]</scope>
    <source>
        <strain evidence="4">FAR1</strain>
    </source>
</reference>
<dbReference type="VEuPathDB" id="VectorBase:AFAF006579"/>
<reference evidence="3" key="2">
    <citation type="submission" date="2020-05" db="UniProtKB">
        <authorList>
            <consortium name="EnsemblMetazoa"/>
        </authorList>
    </citation>
    <scope>IDENTIFICATION</scope>
    <source>
        <strain evidence="3">FAR1</strain>
    </source>
</reference>
<dbReference type="SMART" id="SM00186">
    <property type="entry name" value="FBG"/>
    <property type="match status" value="2"/>
</dbReference>
<protein>
    <recommendedName>
        <fullName evidence="2">Fibrinogen C-terminal domain-containing protein</fullName>
    </recommendedName>
</protein>
<name>A0A182QB02_9DIPT</name>
<feature type="domain" description="Fibrinogen C-terminal" evidence="2">
    <location>
        <begin position="143"/>
        <end position="317"/>
    </location>
</feature>
<evidence type="ECO:0000259" key="2">
    <source>
        <dbReference type="PROSITE" id="PS51406"/>
    </source>
</evidence>
<dbReference type="STRING" id="69004.A0A182QB02"/>
<dbReference type="InterPro" id="IPR002181">
    <property type="entry name" value="Fibrinogen_a/b/g_C_dom"/>
</dbReference>
<proteinExistence type="predicted"/>
<dbReference type="CDD" id="cd00087">
    <property type="entry name" value="FReD"/>
    <property type="match status" value="1"/>
</dbReference>
<dbReference type="Pfam" id="PF00147">
    <property type="entry name" value="Fibrinogen_C"/>
    <property type="match status" value="2"/>
</dbReference>
<dbReference type="GO" id="GO:0005615">
    <property type="term" value="C:extracellular space"/>
    <property type="evidence" value="ECO:0007669"/>
    <property type="project" value="TreeGrafter"/>
</dbReference>
<evidence type="ECO:0000313" key="3">
    <source>
        <dbReference type="EnsemblMetazoa" id="AFAF006579-PA"/>
    </source>
</evidence>
<sequence>MFSIKRLLICVIVWSAANVESASNSNDHPSGFAFEMLSEKLHGLEYYLIEQDMKMSETIAVLSTRIDKLVRAFDNLAWSALQIGETVKELSIDRKQIARNLTVVQRDLTDLVAKQKLLVTNRQLGQYFFQCERNTTNTLSIIASRSRVHKSCSNIPFFESGVYNIHPEKPFKEPITVFCDQEYESGGWVVIQNRFDGSTNFYRNWQEYKNGFGNLEGEFWLGLDRIYQLTVSGPHELVVLLEDFDGNKTFARYKEFEIGNESRKYALIKLSGYTGTAGDSMSDLRGMKFSTFDSDNDNYKDNCAASYTGAWWYSACHQRKIPFAVSGVYRIRPEQPFKEPISVLCDQEYESGGWVVIQNRFDGSTNFYRNWEEYKNGFGNLDGEFWLGLDRIYQLTVSGPHELVVLLEDFDGNKTFARYEEFEIGSESQKYALIKIATSTASISVEKLKK</sequence>
<dbReference type="EMBL" id="AXCN02002352">
    <property type="status" value="NOT_ANNOTATED_CDS"/>
    <property type="molecule type" value="Genomic_DNA"/>
</dbReference>
<dbReference type="PANTHER" id="PTHR19143">
    <property type="entry name" value="FIBRINOGEN/TENASCIN/ANGIOPOEITIN"/>
    <property type="match status" value="1"/>
</dbReference>
<organism evidence="3 4">
    <name type="scientific">Anopheles farauti</name>
    <dbReference type="NCBI Taxonomy" id="69004"/>
    <lineage>
        <taxon>Eukaryota</taxon>
        <taxon>Metazoa</taxon>
        <taxon>Ecdysozoa</taxon>
        <taxon>Arthropoda</taxon>
        <taxon>Hexapoda</taxon>
        <taxon>Insecta</taxon>
        <taxon>Pterygota</taxon>
        <taxon>Neoptera</taxon>
        <taxon>Endopterygota</taxon>
        <taxon>Diptera</taxon>
        <taxon>Nematocera</taxon>
        <taxon>Culicoidea</taxon>
        <taxon>Culicidae</taxon>
        <taxon>Anophelinae</taxon>
        <taxon>Anopheles</taxon>
    </lineage>
</organism>
<dbReference type="PANTHER" id="PTHR19143:SF327">
    <property type="entry name" value="FI21813P1-RELATED"/>
    <property type="match status" value="1"/>
</dbReference>
<dbReference type="EnsemblMetazoa" id="AFAF006579-RA">
    <property type="protein sequence ID" value="AFAF006579-PA"/>
    <property type="gene ID" value="AFAF006579"/>
</dbReference>
<keyword evidence="1" id="KW-0732">Signal</keyword>